<dbReference type="AlphaFoldDB" id="A0A814A412"/>
<name>A0A814A412_9BILA</name>
<dbReference type="InterPro" id="IPR002738">
    <property type="entry name" value="RNase_P_p30"/>
</dbReference>
<gene>
    <name evidence="5" type="ORF">OXX778_LOCUS11713</name>
</gene>
<sequence>MANDFSDLNLNVTNLNDNLIDQLVENAIKLGYDNLALSIDFEFPNVASIKSKDQKKKESKPQLNIPTPKAYKLPPKIADRLNLLSKKINLFSRINIKIKPNDINTYLHHLKSKAVMNFDIIALEPVDSQVLLYLCSNNFNADIISITSGIDCGLTDKHLTRPLNNAVSAFGLTFELNYSPSISSSTERRDFIMAGRCLTFNTKSKGLIISSGASNSLNLRGPYELLNLVKLFDINERESHQIIRHTPHQVITNSFCRKHTSAGMVYINDTNDLKKLGKALVLYQEKLKQEKLNRETEKVNGNDQIENLQESPKKKFKN</sequence>
<evidence type="ECO:0000256" key="2">
    <source>
        <dbReference type="ARBA" id="ARBA00007331"/>
    </source>
</evidence>
<dbReference type="GO" id="GO:0008033">
    <property type="term" value="P:tRNA processing"/>
    <property type="evidence" value="ECO:0007669"/>
    <property type="project" value="UniProtKB-KW"/>
</dbReference>
<evidence type="ECO:0000313" key="6">
    <source>
        <dbReference type="Proteomes" id="UP000663879"/>
    </source>
</evidence>
<evidence type="ECO:0000256" key="3">
    <source>
        <dbReference type="ARBA" id="ARBA00022694"/>
    </source>
</evidence>
<keyword evidence="6" id="KW-1185">Reference proteome</keyword>
<dbReference type="OrthoDB" id="17948at2759"/>
<organism evidence="5 6">
    <name type="scientific">Brachionus calyciflorus</name>
    <dbReference type="NCBI Taxonomy" id="104777"/>
    <lineage>
        <taxon>Eukaryota</taxon>
        <taxon>Metazoa</taxon>
        <taxon>Spiralia</taxon>
        <taxon>Gnathifera</taxon>
        <taxon>Rotifera</taxon>
        <taxon>Eurotatoria</taxon>
        <taxon>Monogononta</taxon>
        <taxon>Pseudotrocha</taxon>
        <taxon>Ploima</taxon>
        <taxon>Brachionidae</taxon>
        <taxon>Brachionus</taxon>
    </lineage>
</organism>
<comment type="similarity">
    <text evidence="2">Belongs to the eukaryotic/archaeal RNase P protein component 3 family.</text>
</comment>
<evidence type="ECO:0000256" key="1">
    <source>
        <dbReference type="ARBA" id="ARBA00004123"/>
    </source>
</evidence>
<dbReference type="PANTHER" id="PTHR13031:SF0">
    <property type="entry name" value="RIBONUCLEASE P PROTEIN SUBUNIT P30"/>
    <property type="match status" value="1"/>
</dbReference>
<evidence type="ECO:0000256" key="4">
    <source>
        <dbReference type="SAM" id="MobiDB-lite"/>
    </source>
</evidence>
<feature type="region of interest" description="Disordered" evidence="4">
    <location>
        <begin position="294"/>
        <end position="318"/>
    </location>
</feature>
<proteinExistence type="inferred from homology"/>
<feature type="compositionally biased region" description="Polar residues" evidence="4">
    <location>
        <begin position="301"/>
        <end position="310"/>
    </location>
</feature>
<dbReference type="PANTHER" id="PTHR13031">
    <property type="entry name" value="RIBONUCLEASE P SUBUNIT P30"/>
    <property type="match status" value="1"/>
</dbReference>
<dbReference type="InterPro" id="IPR016195">
    <property type="entry name" value="Pol/histidinol_Pase-like"/>
</dbReference>
<dbReference type="GO" id="GO:0003723">
    <property type="term" value="F:RNA binding"/>
    <property type="evidence" value="ECO:0007669"/>
    <property type="project" value="TreeGrafter"/>
</dbReference>
<dbReference type="Pfam" id="PF01876">
    <property type="entry name" value="RNase_P_p30"/>
    <property type="match status" value="1"/>
</dbReference>
<dbReference type="SUPFAM" id="SSF89550">
    <property type="entry name" value="PHP domain-like"/>
    <property type="match status" value="1"/>
</dbReference>
<dbReference type="GO" id="GO:0005655">
    <property type="term" value="C:nucleolar ribonuclease P complex"/>
    <property type="evidence" value="ECO:0007669"/>
    <property type="project" value="TreeGrafter"/>
</dbReference>
<dbReference type="Proteomes" id="UP000663879">
    <property type="component" value="Unassembled WGS sequence"/>
</dbReference>
<reference evidence="5" key="1">
    <citation type="submission" date="2021-02" db="EMBL/GenBank/DDBJ databases">
        <authorList>
            <person name="Nowell W R."/>
        </authorList>
    </citation>
    <scope>NUCLEOTIDE SEQUENCE</scope>
    <source>
        <strain evidence="5">Ploen Becks lab</strain>
    </source>
</reference>
<evidence type="ECO:0000313" key="5">
    <source>
        <dbReference type="EMBL" id="CAF0907312.1"/>
    </source>
</evidence>
<accession>A0A814A412</accession>
<dbReference type="EMBL" id="CAJNOC010002022">
    <property type="protein sequence ID" value="CAF0907312.1"/>
    <property type="molecule type" value="Genomic_DNA"/>
</dbReference>
<comment type="subcellular location">
    <subcellularLocation>
        <location evidence="1">Nucleus</location>
    </subcellularLocation>
</comment>
<comment type="caution">
    <text evidence="5">The sequence shown here is derived from an EMBL/GenBank/DDBJ whole genome shotgun (WGS) entry which is preliminary data.</text>
</comment>
<protein>
    <submittedName>
        <fullName evidence="5">Uncharacterized protein</fullName>
    </submittedName>
</protein>
<dbReference type="Gene3D" id="3.20.20.140">
    <property type="entry name" value="Metal-dependent hydrolases"/>
    <property type="match status" value="1"/>
</dbReference>
<keyword evidence="3" id="KW-0819">tRNA processing</keyword>